<feature type="compositionally biased region" description="Polar residues" evidence="1">
    <location>
        <begin position="1"/>
        <end position="14"/>
    </location>
</feature>
<organism evidence="3 4">
    <name type="scientific">Terfezia boudieri ATCC MYA-4762</name>
    <dbReference type="NCBI Taxonomy" id="1051890"/>
    <lineage>
        <taxon>Eukaryota</taxon>
        <taxon>Fungi</taxon>
        <taxon>Dikarya</taxon>
        <taxon>Ascomycota</taxon>
        <taxon>Pezizomycotina</taxon>
        <taxon>Pezizomycetes</taxon>
        <taxon>Pezizales</taxon>
        <taxon>Pezizaceae</taxon>
        <taxon>Terfezia</taxon>
    </lineage>
</organism>
<dbReference type="EMBL" id="ML121534">
    <property type="protein sequence ID" value="RPB26588.1"/>
    <property type="molecule type" value="Genomic_DNA"/>
</dbReference>
<evidence type="ECO:0000256" key="1">
    <source>
        <dbReference type="SAM" id="MobiDB-lite"/>
    </source>
</evidence>
<dbReference type="Proteomes" id="UP000267821">
    <property type="component" value="Unassembled WGS sequence"/>
</dbReference>
<evidence type="ECO:0000313" key="4">
    <source>
        <dbReference type="Proteomes" id="UP000267821"/>
    </source>
</evidence>
<evidence type="ECO:0000313" key="3">
    <source>
        <dbReference type="EMBL" id="RPB26588.1"/>
    </source>
</evidence>
<protein>
    <recommendedName>
        <fullName evidence="2">Tandem CCCH zinc finger domain-containing protein</fullName>
    </recommendedName>
</protein>
<dbReference type="OrthoDB" id="10301417at2759"/>
<dbReference type="InParanoid" id="A0A3N4LY30"/>
<feature type="region of interest" description="Disordered" evidence="1">
    <location>
        <begin position="92"/>
        <end position="117"/>
    </location>
</feature>
<dbReference type="Pfam" id="PF25543">
    <property type="entry name" value="zf-CCCH_tandem"/>
    <property type="match status" value="1"/>
</dbReference>
<feature type="compositionally biased region" description="Low complexity" evidence="1">
    <location>
        <begin position="101"/>
        <end position="114"/>
    </location>
</feature>
<name>A0A3N4LY30_9PEZI</name>
<reference evidence="3 4" key="1">
    <citation type="journal article" date="2018" name="Nat. Ecol. Evol.">
        <title>Pezizomycetes genomes reveal the molecular basis of ectomycorrhizal truffle lifestyle.</title>
        <authorList>
            <person name="Murat C."/>
            <person name="Payen T."/>
            <person name="Noel B."/>
            <person name="Kuo A."/>
            <person name="Morin E."/>
            <person name="Chen J."/>
            <person name="Kohler A."/>
            <person name="Krizsan K."/>
            <person name="Balestrini R."/>
            <person name="Da Silva C."/>
            <person name="Montanini B."/>
            <person name="Hainaut M."/>
            <person name="Levati E."/>
            <person name="Barry K.W."/>
            <person name="Belfiori B."/>
            <person name="Cichocki N."/>
            <person name="Clum A."/>
            <person name="Dockter R.B."/>
            <person name="Fauchery L."/>
            <person name="Guy J."/>
            <person name="Iotti M."/>
            <person name="Le Tacon F."/>
            <person name="Lindquist E.A."/>
            <person name="Lipzen A."/>
            <person name="Malagnac F."/>
            <person name="Mello A."/>
            <person name="Molinier V."/>
            <person name="Miyauchi S."/>
            <person name="Poulain J."/>
            <person name="Riccioni C."/>
            <person name="Rubini A."/>
            <person name="Sitrit Y."/>
            <person name="Splivallo R."/>
            <person name="Traeger S."/>
            <person name="Wang M."/>
            <person name="Zifcakova L."/>
            <person name="Wipf D."/>
            <person name="Zambonelli A."/>
            <person name="Paolocci F."/>
            <person name="Nowrousian M."/>
            <person name="Ottonello S."/>
            <person name="Baldrian P."/>
            <person name="Spatafora J.W."/>
            <person name="Henrissat B."/>
            <person name="Nagy L.G."/>
            <person name="Aury J.M."/>
            <person name="Wincker P."/>
            <person name="Grigoriev I.V."/>
            <person name="Bonfante P."/>
            <person name="Martin F.M."/>
        </authorList>
    </citation>
    <scope>NUCLEOTIDE SEQUENCE [LARGE SCALE GENOMIC DNA]</scope>
    <source>
        <strain evidence="3 4">ATCC MYA-4762</strain>
    </source>
</reference>
<accession>A0A3N4LY30</accession>
<dbReference type="AlphaFoldDB" id="A0A3N4LY30"/>
<keyword evidence="4" id="KW-1185">Reference proteome</keyword>
<feature type="domain" description="Tandem CCCH zinc finger" evidence="2">
    <location>
        <begin position="194"/>
        <end position="244"/>
    </location>
</feature>
<proteinExistence type="predicted"/>
<gene>
    <name evidence="3" type="ORF">L211DRAFT_866455</name>
</gene>
<feature type="region of interest" description="Disordered" evidence="1">
    <location>
        <begin position="1"/>
        <end position="20"/>
    </location>
</feature>
<evidence type="ECO:0000259" key="2">
    <source>
        <dbReference type="Pfam" id="PF25543"/>
    </source>
</evidence>
<dbReference type="InterPro" id="IPR057654">
    <property type="entry name" value="Znf-CCCH_tandem"/>
</dbReference>
<sequence length="344" mass="37536">MNHNILPSHINTGPGSPPSLIDSLHNSAALYHQIIEEVSKEFKRRDGEEARLRKVAEQAQQETNAWKQCYYKLLDQAKRGVYGTCTPVEIPTSAGSDVDKTSPTTRSSTPVSLSDDIAGTPSVVPPLPVLVRETIYPPPAPRPSPAIIAKLRSLPRLCFDHYLSPHGCRFPGFITGKHNFHHDHCLNAVETAGLRYIAQAFRCSKGQLCVDPDCYFGHVCPGVCKGQGRGMKPGECTFLPEEHKECASAWKSTVSKFVEIRAGRFSVLWEDKKVRDEGQRVRSGSYAIAPATYPVGPRVSSPAEIAKRVAKDLACVLEFNGPVGPAALVNAVGEVRALETSLLD</sequence>